<evidence type="ECO:0000313" key="2">
    <source>
        <dbReference type="EMBL" id="USW53109.1"/>
    </source>
</evidence>
<proteinExistence type="predicted"/>
<gene>
    <name evidence="2" type="ORF">Slin15195_G064280</name>
</gene>
<evidence type="ECO:0000313" key="3">
    <source>
        <dbReference type="Proteomes" id="UP001056384"/>
    </source>
</evidence>
<dbReference type="AlphaFoldDB" id="A0A9Q9ARA4"/>
<dbReference type="EMBL" id="CP099422">
    <property type="protein sequence ID" value="USW53109.1"/>
    <property type="molecule type" value="Genomic_DNA"/>
</dbReference>
<sequence>MAAVLIVLGGAMIAERVEKSKEKKRLKKEHDDTRYKELVEETGRRMSRTESGPLVRLSLDEESGTSYGGDAVPSPAYEDVARVQRRHTGGPEERWSQGEQQTAGKKKKKGGVRGLLNKIGS</sequence>
<keyword evidence="3" id="KW-1185">Reference proteome</keyword>
<reference evidence="2" key="1">
    <citation type="submission" date="2022-06" db="EMBL/GenBank/DDBJ databases">
        <title>Complete genome sequences of two strains of the flax pathogen Septoria linicola.</title>
        <authorList>
            <person name="Lapalu N."/>
            <person name="Simon A."/>
            <person name="Demenou B."/>
            <person name="Paumier D."/>
            <person name="Guillot M.-P."/>
            <person name="Gout L."/>
            <person name="Valade R."/>
        </authorList>
    </citation>
    <scope>NUCLEOTIDE SEQUENCE</scope>
    <source>
        <strain evidence="2">SE15195</strain>
    </source>
</reference>
<organism evidence="2 3">
    <name type="scientific">Septoria linicola</name>
    <dbReference type="NCBI Taxonomy" id="215465"/>
    <lineage>
        <taxon>Eukaryota</taxon>
        <taxon>Fungi</taxon>
        <taxon>Dikarya</taxon>
        <taxon>Ascomycota</taxon>
        <taxon>Pezizomycotina</taxon>
        <taxon>Dothideomycetes</taxon>
        <taxon>Dothideomycetidae</taxon>
        <taxon>Mycosphaerellales</taxon>
        <taxon>Mycosphaerellaceae</taxon>
        <taxon>Septoria</taxon>
    </lineage>
</organism>
<evidence type="ECO:0000256" key="1">
    <source>
        <dbReference type="SAM" id="MobiDB-lite"/>
    </source>
</evidence>
<protein>
    <submittedName>
        <fullName evidence="2">Uncharacterized protein</fullName>
    </submittedName>
</protein>
<name>A0A9Q9ARA4_9PEZI</name>
<accession>A0A9Q9ARA4</accession>
<dbReference type="Proteomes" id="UP001056384">
    <property type="component" value="Chromosome 5"/>
</dbReference>
<feature type="region of interest" description="Disordered" evidence="1">
    <location>
        <begin position="41"/>
        <end position="121"/>
    </location>
</feature>